<comment type="caution">
    <text evidence="2">The sequence shown here is derived from an EMBL/GenBank/DDBJ whole genome shotgun (WGS) entry which is preliminary data.</text>
</comment>
<evidence type="ECO:0000256" key="1">
    <source>
        <dbReference type="SAM" id="Phobius"/>
    </source>
</evidence>
<keyword evidence="1" id="KW-0472">Membrane</keyword>
<proteinExistence type="predicted"/>
<sequence>MTEAISHEKLLTSKDLMGHVNAKLHLDDVLVYNAATGGRAICKNRDLVELGRRLTWDAPCSQIIWYPNCSMTSNWYVYYTMHLLFHMLPALFVDGLRKLSGRKPM</sequence>
<keyword evidence="1" id="KW-0812">Transmembrane</keyword>
<dbReference type="EMBL" id="JAPWTJ010001138">
    <property type="protein sequence ID" value="KAJ8973654.1"/>
    <property type="molecule type" value="Genomic_DNA"/>
</dbReference>
<feature type="transmembrane region" description="Helical" evidence="1">
    <location>
        <begin position="75"/>
        <end position="96"/>
    </location>
</feature>
<name>A0ABQ9J692_9CUCU</name>
<evidence type="ECO:0000313" key="2">
    <source>
        <dbReference type="EMBL" id="KAJ8973654.1"/>
    </source>
</evidence>
<gene>
    <name evidence="2" type="ORF">NQ317_002928</name>
</gene>
<keyword evidence="1" id="KW-1133">Transmembrane helix</keyword>
<organism evidence="2 3">
    <name type="scientific">Molorchus minor</name>
    <dbReference type="NCBI Taxonomy" id="1323400"/>
    <lineage>
        <taxon>Eukaryota</taxon>
        <taxon>Metazoa</taxon>
        <taxon>Ecdysozoa</taxon>
        <taxon>Arthropoda</taxon>
        <taxon>Hexapoda</taxon>
        <taxon>Insecta</taxon>
        <taxon>Pterygota</taxon>
        <taxon>Neoptera</taxon>
        <taxon>Endopterygota</taxon>
        <taxon>Coleoptera</taxon>
        <taxon>Polyphaga</taxon>
        <taxon>Cucujiformia</taxon>
        <taxon>Chrysomeloidea</taxon>
        <taxon>Cerambycidae</taxon>
        <taxon>Lamiinae</taxon>
        <taxon>Monochamini</taxon>
        <taxon>Molorchus</taxon>
    </lineage>
</organism>
<accession>A0ABQ9J692</accession>
<dbReference type="Proteomes" id="UP001162164">
    <property type="component" value="Unassembled WGS sequence"/>
</dbReference>
<reference evidence="2" key="1">
    <citation type="journal article" date="2023" name="Insect Mol. Biol.">
        <title>Genome sequencing provides insights into the evolution of gene families encoding plant cell wall-degrading enzymes in longhorned beetles.</title>
        <authorList>
            <person name="Shin N.R."/>
            <person name="Okamura Y."/>
            <person name="Kirsch R."/>
            <person name="Pauchet Y."/>
        </authorList>
    </citation>
    <scope>NUCLEOTIDE SEQUENCE</scope>
    <source>
        <strain evidence="2">MMC_N1</strain>
    </source>
</reference>
<evidence type="ECO:0000313" key="3">
    <source>
        <dbReference type="Proteomes" id="UP001162164"/>
    </source>
</evidence>
<keyword evidence="3" id="KW-1185">Reference proteome</keyword>
<protein>
    <submittedName>
        <fullName evidence="2">Uncharacterized protein</fullName>
    </submittedName>
</protein>